<protein>
    <submittedName>
        <fullName evidence="1">Ubiquitin-like protein</fullName>
    </submittedName>
</protein>
<reference evidence="1" key="1">
    <citation type="journal article" date="2024" name="BMC Genomics">
        <title>Functional annotation of a divergent genome using sequence and structure-based similarity.</title>
        <authorList>
            <person name="Svedberg D."/>
            <person name="Winiger R.R."/>
            <person name="Berg A."/>
            <person name="Sharma H."/>
            <person name="Tellgren-Roth C."/>
            <person name="Debrunner-Vossbrinck B.A."/>
            <person name="Vossbrinck C.R."/>
            <person name="Barandun J."/>
        </authorList>
    </citation>
    <scope>NUCLEOTIDE SEQUENCE</scope>
    <source>
        <strain evidence="1">Illinois isolate</strain>
    </source>
</reference>
<dbReference type="Gene3D" id="3.10.20.90">
    <property type="entry name" value="Phosphatidylinositol 3-kinase Catalytic Subunit, Chain A, domain 1"/>
    <property type="match status" value="1"/>
</dbReference>
<dbReference type="InterPro" id="IPR029071">
    <property type="entry name" value="Ubiquitin-like_domsf"/>
</dbReference>
<proteinExistence type="predicted"/>
<evidence type="ECO:0000313" key="1">
    <source>
        <dbReference type="EMBL" id="WUR05064.1"/>
    </source>
</evidence>
<sequence length="71" mass="8493">MIINLKVLCNGSFYIKVDDSITVKELHEMISEKIKTKKFYLRKENKKLLDMLDLNTYEFTQNDCVELVYIK</sequence>
<gene>
    <name evidence="1" type="ORF">VNE69_12049</name>
</gene>
<name>A0AAX4JGG5_9MICR</name>
<dbReference type="Proteomes" id="UP001334084">
    <property type="component" value="Chromosome 12"/>
</dbReference>
<evidence type="ECO:0000313" key="2">
    <source>
        <dbReference type="Proteomes" id="UP001334084"/>
    </source>
</evidence>
<dbReference type="KEGG" id="vnx:VNE69_12049"/>
<organism evidence="1 2">
    <name type="scientific">Vairimorpha necatrix</name>
    <dbReference type="NCBI Taxonomy" id="6039"/>
    <lineage>
        <taxon>Eukaryota</taxon>
        <taxon>Fungi</taxon>
        <taxon>Fungi incertae sedis</taxon>
        <taxon>Microsporidia</taxon>
        <taxon>Nosematidae</taxon>
        <taxon>Vairimorpha</taxon>
    </lineage>
</organism>
<accession>A0AAX4JGG5</accession>
<dbReference type="GeneID" id="90542911"/>
<dbReference type="RefSeq" id="XP_065331209.1">
    <property type="nucleotide sequence ID" value="XM_065475137.1"/>
</dbReference>
<keyword evidence="2" id="KW-1185">Reference proteome</keyword>
<dbReference type="CDD" id="cd17039">
    <property type="entry name" value="Ubl_ubiquitin_like"/>
    <property type="match status" value="1"/>
</dbReference>
<dbReference type="AlphaFoldDB" id="A0AAX4JGG5"/>
<dbReference type="SUPFAM" id="SSF54236">
    <property type="entry name" value="Ubiquitin-like"/>
    <property type="match status" value="1"/>
</dbReference>
<dbReference type="EMBL" id="CP142737">
    <property type="protein sequence ID" value="WUR05064.1"/>
    <property type="molecule type" value="Genomic_DNA"/>
</dbReference>